<comment type="catalytic activity">
    <reaction evidence="8">
        <text>L-seryl-[protein] + ATP = O-phospho-L-seryl-[protein] + ADP + H(+)</text>
        <dbReference type="Rhea" id="RHEA:17989"/>
        <dbReference type="Rhea" id="RHEA-COMP:9863"/>
        <dbReference type="Rhea" id="RHEA-COMP:11604"/>
        <dbReference type="ChEBI" id="CHEBI:15378"/>
        <dbReference type="ChEBI" id="CHEBI:29999"/>
        <dbReference type="ChEBI" id="CHEBI:30616"/>
        <dbReference type="ChEBI" id="CHEBI:83421"/>
        <dbReference type="ChEBI" id="CHEBI:456216"/>
        <dbReference type="EC" id="2.7.11.1"/>
    </reaction>
</comment>
<dbReference type="OrthoDB" id="5979581at2759"/>
<evidence type="ECO:0000256" key="4">
    <source>
        <dbReference type="ARBA" id="ARBA00022741"/>
    </source>
</evidence>
<dbReference type="GO" id="GO:0004674">
    <property type="term" value="F:protein serine/threonine kinase activity"/>
    <property type="evidence" value="ECO:0007669"/>
    <property type="project" value="UniProtKB-KW"/>
</dbReference>
<name>A0A0E1S5W7_COCIM</name>
<feature type="domain" description="Protein kinase" evidence="10">
    <location>
        <begin position="49"/>
        <end position="410"/>
    </location>
</feature>
<evidence type="ECO:0000256" key="5">
    <source>
        <dbReference type="ARBA" id="ARBA00022777"/>
    </source>
</evidence>
<dbReference type="KEGG" id="cim:CIMG_02866"/>
<dbReference type="PROSITE" id="PS50011">
    <property type="entry name" value="PROTEIN_KINASE_DOM"/>
    <property type="match status" value="1"/>
</dbReference>
<dbReference type="Gene3D" id="3.30.200.20">
    <property type="entry name" value="Phosphorylase Kinase, domain 1"/>
    <property type="match status" value="1"/>
</dbReference>
<dbReference type="PROSITE" id="PS00107">
    <property type="entry name" value="PROTEIN_KINASE_ATP"/>
    <property type="match status" value="1"/>
</dbReference>
<dbReference type="InterPro" id="IPR017441">
    <property type="entry name" value="Protein_kinase_ATP_BS"/>
</dbReference>
<dbReference type="InterPro" id="IPR011009">
    <property type="entry name" value="Kinase-like_dom_sf"/>
</dbReference>
<dbReference type="GO" id="GO:0050684">
    <property type="term" value="P:regulation of mRNA processing"/>
    <property type="evidence" value="ECO:0007669"/>
    <property type="project" value="TreeGrafter"/>
</dbReference>
<organism evidence="11 12">
    <name type="scientific">Coccidioides immitis (strain RS)</name>
    <name type="common">Valley fever fungus</name>
    <dbReference type="NCBI Taxonomy" id="246410"/>
    <lineage>
        <taxon>Eukaryota</taxon>
        <taxon>Fungi</taxon>
        <taxon>Dikarya</taxon>
        <taxon>Ascomycota</taxon>
        <taxon>Pezizomycotina</taxon>
        <taxon>Eurotiomycetes</taxon>
        <taxon>Eurotiomycetidae</taxon>
        <taxon>Onygenales</taxon>
        <taxon>Onygenaceae</taxon>
        <taxon>Coccidioides</taxon>
    </lineage>
</organism>
<dbReference type="EMBL" id="GG704911">
    <property type="protein sequence ID" value="EAS37512.2"/>
    <property type="molecule type" value="Genomic_DNA"/>
</dbReference>
<dbReference type="Gene3D" id="1.10.510.10">
    <property type="entry name" value="Transferase(Phosphotransferase) domain 1"/>
    <property type="match status" value="1"/>
</dbReference>
<dbReference type="VEuPathDB" id="FungiDB:CIMG_02866"/>
<dbReference type="SUPFAM" id="SSF56112">
    <property type="entry name" value="Protein kinase-like (PK-like)"/>
    <property type="match status" value="1"/>
</dbReference>
<dbReference type="GO" id="GO:0005524">
    <property type="term" value="F:ATP binding"/>
    <property type="evidence" value="ECO:0007669"/>
    <property type="project" value="UniProtKB-UniRule"/>
</dbReference>
<dbReference type="InParanoid" id="A0A0E1S5W7"/>
<keyword evidence="6 9" id="KW-0067">ATP-binding</keyword>
<dbReference type="GeneID" id="4565424"/>
<dbReference type="Proteomes" id="UP000001261">
    <property type="component" value="Unassembled WGS sequence"/>
</dbReference>
<comment type="catalytic activity">
    <reaction evidence="7">
        <text>L-threonyl-[protein] + ATP = O-phospho-L-threonyl-[protein] + ADP + H(+)</text>
        <dbReference type="Rhea" id="RHEA:46608"/>
        <dbReference type="Rhea" id="RHEA-COMP:11060"/>
        <dbReference type="Rhea" id="RHEA-COMP:11605"/>
        <dbReference type="ChEBI" id="CHEBI:15378"/>
        <dbReference type="ChEBI" id="CHEBI:30013"/>
        <dbReference type="ChEBI" id="CHEBI:30616"/>
        <dbReference type="ChEBI" id="CHEBI:61977"/>
        <dbReference type="ChEBI" id="CHEBI:456216"/>
        <dbReference type="EC" id="2.7.11.1"/>
    </reaction>
</comment>
<dbReference type="PANTHER" id="PTHR47634:SF9">
    <property type="entry name" value="PROTEIN KINASE DOMAIN-CONTAINING PROTEIN-RELATED"/>
    <property type="match status" value="1"/>
</dbReference>
<evidence type="ECO:0000259" key="10">
    <source>
        <dbReference type="PROSITE" id="PS50011"/>
    </source>
</evidence>
<evidence type="ECO:0000256" key="8">
    <source>
        <dbReference type="ARBA" id="ARBA00048679"/>
    </source>
</evidence>
<dbReference type="OMA" id="PRYWILQ"/>
<evidence type="ECO:0000256" key="1">
    <source>
        <dbReference type="ARBA" id="ARBA00012513"/>
    </source>
</evidence>
<keyword evidence="5 11" id="KW-0418">Kinase</keyword>
<dbReference type="InterPro" id="IPR051334">
    <property type="entry name" value="SRPK"/>
</dbReference>
<keyword evidence="4 9" id="KW-0547">Nucleotide-binding</keyword>
<proteinExistence type="predicted"/>
<dbReference type="SMART" id="SM00220">
    <property type="entry name" value="S_TKc"/>
    <property type="match status" value="1"/>
</dbReference>
<dbReference type="EC" id="2.7.11.1" evidence="1"/>
<feature type="binding site" evidence="9">
    <location>
        <position position="79"/>
    </location>
    <ligand>
        <name>ATP</name>
        <dbReference type="ChEBI" id="CHEBI:30616"/>
    </ligand>
</feature>
<evidence type="ECO:0000256" key="6">
    <source>
        <dbReference type="ARBA" id="ARBA00022840"/>
    </source>
</evidence>
<evidence type="ECO:0000256" key="9">
    <source>
        <dbReference type="PROSITE-ProRule" id="PRU10141"/>
    </source>
</evidence>
<reference evidence="12" key="1">
    <citation type="journal article" date="2009" name="Genome Res.">
        <title>Comparative genomic analyses of the human fungal pathogens Coccidioides and their relatives.</title>
        <authorList>
            <person name="Sharpton T.J."/>
            <person name="Stajich J.E."/>
            <person name="Rounsley S.D."/>
            <person name="Gardner M.J."/>
            <person name="Wortman J.R."/>
            <person name="Jordar V.S."/>
            <person name="Maiti R."/>
            <person name="Kodira C.D."/>
            <person name="Neafsey D.E."/>
            <person name="Zeng Q."/>
            <person name="Hung C.-Y."/>
            <person name="McMahan C."/>
            <person name="Muszewska A."/>
            <person name="Grynberg M."/>
            <person name="Mandel M.A."/>
            <person name="Kellner E.M."/>
            <person name="Barker B.M."/>
            <person name="Galgiani J.N."/>
            <person name="Orbach M.J."/>
            <person name="Kirkland T.N."/>
            <person name="Cole G.T."/>
            <person name="Henn M.R."/>
            <person name="Birren B.W."/>
            <person name="Taylor J.W."/>
        </authorList>
    </citation>
    <scope>NUCLEOTIDE SEQUENCE [LARGE SCALE GENOMIC DNA]</scope>
    <source>
        <strain evidence="12">RS</strain>
    </source>
</reference>
<dbReference type="GO" id="GO:0000245">
    <property type="term" value="P:spliceosomal complex assembly"/>
    <property type="evidence" value="ECO:0007669"/>
    <property type="project" value="TreeGrafter"/>
</dbReference>
<keyword evidence="12" id="KW-1185">Reference proteome</keyword>
<gene>
    <name evidence="11" type="ORF">CIMG_02866</name>
</gene>
<evidence type="ECO:0000256" key="2">
    <source>
        <dbReference type="ARBA" id="ARBA00022527"/>
    </source>
</evidence>
<dbReference type="InterPro" id="IPR000719">
    <property type="entry name" value="Prot_kinase_dom"/>
</dbReference>
<evidence type="ECO:0000313" key="11">
    <source>
        <dbReference type="EMBL" id="EAS37512.2"/>
    </source>
</evidence>
<accession>A0A0E1S5W7</accession>
<keyword evidence="2" id="KW-0723">Serine/threonine-protein kinase</keyword>
<keyword evidence="3" id="KW-0808">Transferase</keyword>
<reference evidence="12" key="2">
    <citation type="journal article" date="2010" name="Genome Res.">
        <title>Population genomic sequencing of Coccidioides fungi reveals recent hybridization and transposon control.</title>
        <authorList>
            <person name="Neafsey D.E."/>
            <person name="Barker B.M."/>
            <person name="Sharpton T.J."/>
            <person name="Stajich J.E."/>
            <person name="Park D.J."/>
            <person name="Whiston E."/>
            <person name="Hung C.-Y."/>
            <person name="McMahan C."/>
            <person name="White J."/>
            <person name="Sykes S."/>
            <person name="Heiman D."/>
            <person name="Young S."/>
            <person name="Zeng Q."/>
            <person name="Abouelleil A."/>
            <person name="Aftuck L."/>
            <person name="Bessette D."/>
            <person name="Brown A."/>
            <person name="FitzGerald M."/>
            <person name="Lui A."/>
            <person name="Macdonald J.P."/>
            <person name="Priest M."/>
            <person name="Orbach M.J."/>
            <person name="Galgiani J.N."/>
            <person name="Kirkland T.N."/>
            <person name="Cole G.T."/>
            <person name="Birren B.W."/>
            <person name="Henn M.R."/>
            <person name="Taylor J.W."/>
            <person name="Rounsley S.D."/>
        </authorList>
    </citation>
    <scope>GENOME REANNOTATION</scope>
    <source>
        <strain evidence="12">RS</strain>
    </source>
</reference>
<evidence type="ECO:0000256" key="3">
    <source>
        <dbReference type="ARBA" id="ARBA00022679"/>
    </source>
</evidence>
<dbReference type="PANTHER" id="PTHR47634">
    <property type="entry name" value="PROTEIN KINASE DOMAIN-CONTAINING PROTEIN-RELATED"/>
    <property type="match status" value="1"/>
</dbReference>
<dbReference type="Pfam" id="PF00069">
    <property type="entry name" value="Pkinase"/>
    <property type="match status" value="2"/>
</dbReference>
<dbReference type="AlphaFoldDB" id="A0A0E1S5W7"/>
<sequence>MAIVEKFFYDGDDGEVEDMRKYKPGGYHPVLLGEVLPKQSTSNTRKPRYWILQKLGHGAFATVWLAKDLLGSLGYVALKINISCITGENNEIRILRQLRDSSHQNQLGYNNVIHLLDDFTIQGPNGIHDCIVTEVVGGMRYFRDTSIFKACVKKLSLQAIMGLSYLHSQGVTHGDLHIGNLAVSMPQLNEYPEESIMEHFANPEIVPVVAQNPLDQNESVPAYLVPSVSLVEFLEWKAGNSATYEPLCLKIMDLGNSFRKSDKRPPSNTPIAIRAPEVTFCELSNGKVGSDWDKPIDVWAAACTIYHMNYGYALLHGLGRGDWIIYHTLELAGPLPPAWRPYWDLDKVCANAGERRQLDTEGFWAEQRIHRPCAPSQRDTDQLIDLLRSMLKINPDDRPQVSTLLDHPWFS</sequence>
<evidence type="ECO:0000313" key="12">
    <source>
        <dbReference type="Proteomes" id="UP000001261"/>
    </source>
</evidence>
<dbReference type="RefSeq" id="XP_001249095.2">
    <property type="nucleotide sequence ID" value="XM_001249094.2"/>
</dbReference>
<evidence type="ECO:0000256" key="7">
    <source>
        <dbReference type="ARBA" id="ARBA00047899"/>
    </source>
</evidence>
<protein>
    <recommendedName>
        <fullName evidence="1">non-specific serine/threonine protein kinase</fullName>
        <ecNumber evidence="1">2.7.11.1</ecNumber>
    </recommendedName>
</protein>